<evidence type="ECO:0000256" key="1">
    <source>
        <dbReference type="ARBA" id="ARBA00022505"/>
    </source>
</evidence>
<dbReference type="EMBL" id="FTPK01000001">
    <property type="protein sequence ID" value="SIT65595.1"/>
    <property type="molecule type" value="Genomic_DNA"/>
</dbReference>
<dbReference type="STRING" id="233100.SAMN05216526_0043"/>
<dbReference type="AlphaFoldDB" id="A0A1R3VNR7"/>
<feature type="binding site" evidence="5">
    <location>
        <begin position="235"/>
        <end position="237"/>
    </location>
    <ligand>
        <name>Mo-molybdopterin</name>
        <dbReference type="ChEBI" id="CHEBI:71302"/>
    </ligand>
</feature>
<keyword evidence="1 5" id="KW-0500">Molybdenum</keyword>
<dbReference type="GO" id="GO:0046872">
    <property type="term" value="F:metal ion binding"/>
    <property type="evidence" value="ECO:0007669"/>
    <property type="project" value="UniProtKB-KW"/>
</dbReference>
<sequence length="315" mass="35608">MERKNLLTQASAKRASPERVISRRDLIKGSAALGLAGLMPGLISTPAAARLLYGQAIASWTDGTNEEPTDQALASSYNNFFELGTGKSDPKDNAHFLRTEPWSVRIEGEIAKPGLYPLEDLLAGRTLEERIYRLRCVETWSKVIPWVGFPLADLIRRLAPTSRAKYVLFESIMDPDNLPGQRRPALDWPYQEGLRIDEAMHPLTLIAVGMYGEMLPAQNGAPLRLVVPWKYGFKSIKSIARIRFQETQPLSSWEAKQPREYGFYANVNPEVRHPRWLQATERRLGERARIATQMFNGYGDQVAHLYVGMDLSIHF</sequence>
<dbReference type="OrthoDB" id="9795587at2"/>
<dbReference type="GO" id="GO:0043546">
    <property type="term" value="F:molybdopterin cofactor binding"/>
    <property type="evidence" value="ECO:0007669"/>
    <property type="project" value="UniProtKB-UniRule"/>
</dbReference>
<dbReference type="InterPro" id="IPR022867">
    <property type="entry name" value="MsrP"/>
</dbReference>
<dbReference type="NCBIfam" id="TIGR01409">
    <property type="entry name" value="TAT_signal_seq"/>
    <property type="match status" value="1"/>
</dbReference>
<feature type="binding site" evidence="5">
    <location>
        <position position="78"/>
    </location>
    <ligand>
        <name>Mo-molybdopterin</name>
        <dbReference type="ChEBI" id="CHEBI:71302"/>
    </ligand>
</feature>
<comment type="catalytic activity">
    <reaction evidence="5">
        <text>L-methionyl-[protein] + a quinone + H2O = L-methionyl-(R)-S-oxide-[protein] + a quinol</text>
        <dbReference type="Rhea" id="RHEA:51296"/>
        <dbReference type="Rhea" id="RHEA-COMP:12313"/>
        <dbReference type="Rhea" id="RHEA-COMP:12314"/>
        <dbReference type="ChEBI" id="CHEBI:15377"/>
        <dbReference type="ChEBI" id="CHEBI:16044"/>
        <dbReference type="ChEBI" id="CHEBI:24646"/>
        <dbReference type="ChEBI" id="CHEBI:45764"/>
        <dbReference type="ChEBI" id="CHEBI:132124"/>
    </reaction>
</comment>
<dbReference type="NCBIfam" id="NF003767">
    <property type="entry name" value="PRK05363.1"/>
    <property type="match status" value="1"/>
</dbReference>
<dbReference type="Pfam" id="PF00174">
    <property type="entry name" value="Oxidored_molyb"/>
    <property type="match status" value="1"/>
</dbReference>
<dbReference type="InterPro" id="IPR000572">
    <property type="entry name" value="OxRdtase_Mopterin-bd_dom"/>
</dbReference>
<dbReference type="RefSeq" id="WP_076753926.1">
    <property type="nucleotide sequence ID" value="NZ_CP023018.1"/>
</dbReference>
<comment type="subunit">
    <text evidence="5">Heterodimer of a catalytic subunit (MsrP) and a heme-binding subunit (MsrQ).</text>
</comment>
<dbReference type="Gene3D" id="3.90.420.10">
    <property type="entry name" value="Oxidoreductase, molybdopterin-binding domain"/>
    <property type="match status" value="1"/>
</dbReference>
<comment type="similarity">
    <text evidence="5">Belongs to the MsrP family.</text>
</comment>
<dbReference type="HAMAP" id="MF_01206">
    <property type="entry name" value="MsrP"/>
    <property type="match status" value="1"/>
</dbReference>
<dbReference type="InterPro" id="IPR019546">
    <property type="entry name" value="TAT_signal_bac_arc"/>
</dbReference>
<feature type="binding site" evidence="5">
    <location>
        <position position="224"/>
    </location>
    <ligand>
        <name>Mo-molybdopterin</name>
        <dbReference type="ChEBI" id="CHEBI:71302"/>
    </ligand>
</feature>
<dbReference type="PANTHER" id="PTHR43032">
    <property type="entry name" value="PROTEIN-METHIONINE-SULFOXIDE REDUCTASE"/>
    <property type="match status" value="1"/>
</dbReference>
<feature type="domain" description="Oxidoreductase molybdopterin-binding" evidence="6">
    <location>
        <begin position="99"/>
        <end position="253"/>
    </location>
</feature>
<comment type="PTM">
    <text evidence="5">Predicted to be exported by the Tat system. The position of the signal peptide cleavage has not been experimentally proven.</text>
</comment>
<feature type="binding site" evidence="5">
    <location>
        <position position="171"/>
    </location>
    <ligand>
        <name>Mo-molybdopterin</name>
        <dbReference type="ChEBI" id="CHEBI:71302"/>
    </ligand>
</feature>
<keyword evidence="4 5" id="KW-0560">Oxidoreductase</keyword>
<proteinExistence type="inferred from homology"/>
<dbReference type="GO" id="GO:0016672">
    <property type="term" value="F:oxidoreductase activity, acting on a sulfur group of donors, quinone or similar compound as acceptor"/>
    <property type="evidence" value="ECO:0007669"/>
    <property type="project" value="UniProtKB-UniRule"/>
</dbReference>
<comment type="cofactor">
    <cofactor evidence="5">
        <name>Mo-molybdopterin</name>
        <dbReference type="ChEBI" id="CHEBI:71302"/>
    </cofactor>
    <text evidence="5">Binds 1 Mo-molybdopterin (Mo-MPT) cofactor per subunit.</text>
</comment>
<comment type="caution">
    <text evidence="5">Lacks conserved residue(s) required for the propagation of feature annotation.</text>
</comment>
<evidence type="ECO:0000259" key="6">
    <source>
        <dbReference type="Pfam" id="PF00174"/>
    </source>
</evidence>
<dbReference type="Pfam" id="PF10518">
    <property type="entry name" value="TAT_signal"/>
    <property type="match status" value="1"/>
</dbReference>
<keyword evidence="8" id="KW-1185">Reference proteome</keyword>
<evidence type="ECO:0000256" key="4">
    <source>
        <dbReference type="ARBA" id="ARBA00023002"/>
    </source>
</evidence>
<keyword evidence="3 5" id="KW-0732">Signal</keyword>
<evidence type="ECO:0000313" key="8">
    <source>
        <dbReference type="Proteomes" id="UP000223759"/>
    </source>
</evidence>
<dbReference type="PROSITE" id="PS51318">
    <property type="entry name" value="TAT"/>
    <property type="match status" value="1"/>
</dbReference>
<dbReference type="SUPFAM" id="SSF56524">
    <property type="entry name" value="Oxidoreductase molybdopterin-binding domain"/>
    <property type="match status" value="1"/>
</dbReference>
<evidence type="ECO:0000256" key="3">
    <source>
        <dbReference type="ARBA" id="ARBA00022729"/>
    </source>
</evidence>
<protein>
    <recommendedName>
        <fullName evidence="5">Protein-methionine-sulfoxide reductase catalytic subunit MsrP</fullName>
        <ecNumber evidence="5">1.8.5.-</ecNumber>
    </recommendedName>
</protein>
<comment type="function">
    <text evidence="5">Part of the MsrPQ system that repairs oxidized periplasmic proteins containing methionine sulfoxide residues (Met-O), using respiratory chain electrons. Thus protects these proteins from oxidative-stress damage caused by reactive species of oxygen and chlorine generated by the host defense mechanisms. MsrPQ is essential for the maintenance of envelope integrity under bleach stress, rescuing a wide series of structurally unrelated periplasmic proteins from methionine oxidation. The catalytic subunit MsrP is non-stereospecific, being able to reduce both (R-) and (S-) diastereoisomers of methionine sulfoxide.</text>
</comment>
<comment type="catalytic activity">
    <reaction evidence="5">
        <text>L-methionyl-[protein] + a quinone + H2O = L-methionyl-(S)-S-oxide-[protein] + a quinol</text>
        <dbReference type="Rhea" id="RHEA:51292"/>
        <dbReference type="Rhea" id="RHEA-COMP:12313"/>
        <dbReference type="Rhea" id="RHEA-COMP:12315"/>
        <dbReference type="ChEBI" id="CHEBI:15377"/>
        <dbReference type="ChEBI" id="CHEBI:16044"/>
        <dbReference type="ChEBI" id="CHEBI:24646"/>
        <dbReference type="ChEBI" id="CHEBI:44120"/>
        <dbReference type="ChEBI" id="CHEBI:132124"/>
    </reaction>
</comment>
<feature type="binding site" evidence="5">
    <location>
        <position position="136"/>
    </location>
    <ligand>
        <name>Mo-molybdopterin</name>
        <dbReference type="ChEBI" id="CHEBI:71302"/>
    </ligand>
    <ligandPart>
        <name>Mo</name>
        <dbReference type="ChEBI" id="CHEBI:28685"/>
    </ligandPart>
</feature>
<dbReference type="GO" id="GO:0030091">
    <property type="term" value="P:protein repair"/>
    <property type="evidence" value="ECO:0007669"/>
    <property type="project" value="UniProtKB-UniRule"/>
</dbReference>
<accession>A0A1R3VNR7</accession>
<evidence type="ECO:0000313" key="7">
    <source>
        <dbReference type="EMBL" id="SIT65595.1"/>
    </source>
</evidence>
<organism evidence="7 8">
    <name type="scientific">Ectothiorhodosinus mongolicus</name>
    <dbReference type="NCBI Taxonomy" id="233100"/>
    <lineage>
        <taxon>Bacteria</taxon>
        <taxon>Pseudomonadati</taxon>
        <taxon>Pseudomonadota</taxon>
        <taxon>Gammaproteobacteria</taxon>
        <taxon>Chromatiales</taxon>
        <taxon>Ectothiorhodospiraceae</taxon>
        <taxon>Ectothiorhodosinus</taxon>
    </lineage>
</organism>
<dbReference type="Proteomes" id="UP000223759">
    <property type="component" value="Unassembled WGS sequence"/>
</dbReference>
<evidence type="ECO:0000256" key="5">
    <source>
        <dbReference type="HAMAP-Rule" id="MF_01206"/>
    </source>
</evidence>
<dbReference type="InterPro" id="IPR036374">
    <property type="entry name" value="OxRdtase_Mopterin-bd_sf"/>
</dbReference>
<dbReference type="PANTHER" id="PTHR43032:SF3">
    <property type="entry name" value="PROTEIN-METHIONINE-SULFOXIDE REDUCTASE CATALYTIC SUBUNIT MSRP"/>
    <property type="match status" value="1"/>
</dbReference>
<evidence type="ECO:0000256" key="2">
    <source>
        <dbReference type="ARBA" id="ARBA00022723"/>
    </source>
</evidence>
<keyword evidence="2 5" id="KW-0479">Metal-binding</keyword>
<gene>
    <name evidence="5" type="primary">msrP</name>
    <name evidence="7" type="ORF">SAMN05216526_0043</name>
</gene>
<dbReference type="EC" id="1.8.5.-" evidence="5"/>
<dbReference type="InterPro" id="IPR006311">
    <property type="entry name" value="TAT_signal"/>
</dbReference>
<reference evidence="7 8" key="1">
    <citation type="submission" date="2017-01" db="EMBL/GenBank/DDBJ databases">
        <authorList>
            <person name="Mah S.A."/>
            <person name="Swanson W.J."/>
            <person name="Moy G.W."/>
            <person name="Vacquier V.D."/>
        </authorList>
    </citation>
    <scope>NUCLEOTIDE SEQUENCE [LARGE SCALE GENOMIC DNA]</scope>
    <source>
        <strain evidence="7 8">M9</strain>
    </source>
</reference>
<feature type="binding site" evidence="5">
    <location>
        <position position="219"/>
    </location>
    <ligand>
        <name>Mo-molybdopterin</name>
        <dbReference type="ChEBI" id="CHEBI:71302"/>
    </ligand>
</feature>
<name>A0A1R3VNR7_9GAMM</name>